<reference evidence="3 4" key="1">
    <citation type="submission" date="2019-08" db="EMBL/GenBank/DDBJ databases">
        <title>Paraburkholderia sp. DCY113.</title>
        <authorList>
            <person name="Kang J."/>
        </authorList>
    </citation>
    <scope>NUCLEOTIDE SEQUENCE [LARGE SCALE GENOMIC DNA]</scope>
    <source>
        <strain evidence="3 4">DCY113</strain>
    </source>
</reference>
<feature type="chain" id="PRO_5022708497" description="DUF4148 domain-containing protein" evidence="2">
    <location>
        <begin position="32"/>
        <end position="108"/>
    </location>
</feature>
<keyword evidence="4" id="KW-1185">Reference proteome</keyword>
<feature type="compositionally biased region" description="Low complexity" evidence="1">
    <location>
        <begin position="29"/>
        <end position="42"/>
    </location>
</feature>
<feature type="compositionally biased region" description="Polar residues" evidence="1">
    <location>
        <begin position="78"/>
        <end position="101"/>
    </location>
</feature>
<evidence type="ECO:0008006" key="5">
    <source>
        <dbReference type="Google" id="ProtNLM"/>
    </source>
</evidence>
<evidence type="ECO:0000256" key="2">
    <source>
        <dbReference type="SAM" id="SignalP"/>
    </source>
</evidence>
<evidence type="ECO:0000313" key="3">
    <source>
        <dbReference type="EMBL" id="KAA0998699.1"/>
    </source>
</evidence>
<keyword evidence="2" id="KW-0732">Signal</keyword>
<dbReference type="EMBL" id="VTUZ01000054">
    <property type="protein sequence ID" value="KAA0998699.1"/>
    <property type="molecule type" value="Genomic_DNA"/>
</dbReference>
<name>A0A5B0G9N2_9BURK</name>
<dbReference type="Proteomes" id="UP000325273">
    <property type="component" value="Unassembled WGS sequence"/>
</dbReference>
<protein>
    <recommendedName>
        <fullName evidence="5">DUF4148 domain-containing protein</fullName>
    </recommendedName>
</protein>
<organism evidence="3 4">
    <name type="scientific">Paraburkholderia panacisoli</name>
    <dbReference type="NCBI Taxonomy" id="2603818"/>
    <lineage>
        <taxon>Bacteria</taxon>
        <taxon>Pseudomonadati</taxon>
        <taxon>Pseudomonadota</taxon>
        <taxon>Betaproteobacteria</taxon>
        <taxon>Burkholderiales</taxon>
        <taxon>Burkholderiaceae</taxon>
        <taxon>Paraburkholderia</taxon>
    </lineage>
</organism>
<proteinExistence type="predicted"/>
<accession>A0A5B0G9N2</accession>
<evidence type="ECO:0000256" key="1">
    <source>
        <dbReference type="SAM" id="MobiDB-lite"/>
    </source>
</evidence>
<dbReference type="AlphaFoldDB" id="A0A5B0G9N2"/>
<feature type="region of interest" description="Disordered" evidence="1">
    <location>
        <begin position="29"/>
        <end position="108"/>
    </location>
</feature>
<comment type="caution">
    <text evidence="3">The sequence shown here is derived from an EMBL/GenBank/DDBJ whole genome shotgun (WGS) entry which is preliminary data.</text>
</comment>
<gene>
    <name evidence="3" type="ORF">FVF58_43435</name>
</gene>
<sequence>MRMKVKQLSALAVSAGMALSLLSLPLSQAHAAATDAGASDGAMSKQELKAEKKAERKAHRAKKNAELSTLEKNGYNPAGNQSNYPQNLQNAQQKAAGQKPTNAPAVAP</sequence>
<feature type="signal peptide" evidence="2">
    <location>
        <begin position="1"/>
        <end position="31"/>
    </location>
</feature>
<evidence type="ECO:0000313" key="4">
    <source>
        <dbReference type="Proteomes" id="UP000325273"/>
    </source>
</evidence>